<dbReference type="AlphaFoldDB" id="X0ZTL5"/>
<dbReference type="EMBL" id="BART01003170">
    <property type="protein sequence ID" value="GAG72664.1"/>
    <property type="molecule type" value="Genomic_DNA"/>
</dbReference>
<comment type="caution">
    <text evidence="1">The sequence shown here is derived from an EMBL/GenBank/DDBJ whole genome shotgun (WGS) entry which is preliminary data.</text>
</comment>
<reference evidence="1" key="1">
    <citation type="journal article" date="2014" name="Front. Microbiol.">
        <title>High frequency of phylogenetically diverse reductive dehalogenase-homologous genes in deep subseafloor sedimentary metagenomes.</title>
        <authorList>
            <person name="Kawai M."/>
            <person name="Futagami T."/>
            <person name="Toyoda A."/>
            <person name="Takaki Y."/>
            <person name="Nishi S."/>
            <person name="Hori S."/>
            <person name="Arai W."/>
            <person name="Tsubouchi T."/>
            <person name="Morono Y."/>
            <person name="Uchiyama I."/>
            <person name="Ito T."/>
            <person name="Fujiyama A."/>
            <person name="Inagaki F."/>
            <person name="Takami H."/>
        </authorList>
    </citation>
    <scope>NUCLEOTIDE SEQUENCE</scope>
    <source>
        <strain evidence="1">Expedition CK06-06</strain>
    </source>
</reference>
<protein>
    <submittedName>
        <fullName evidence="1">Uncharacterized protein</fullName>
    </submittedName>
</protein>
<name>X0ZTL5_9ZZZZ</name>
<feature type="non-terminal residue" evidence="1">
    <location>
        <position position="146"/>
    </location>
</feature>
<accession>X0ZTL5</accession>
<organism evidence="1">
    <name type="scientific">marine sediment metagenome</name>
    <dbReference type="NCBI Taxonomy" id="412755"/>
    <lineage>
        <taxon>unclassified sequences</taxon>
        <taxon>metagenomes</taxon>
        <taxon>ecological metagenomes</taxon>
    </lineage>
</organism>
<sequence length="146" mass="16552">MTEKRDRGTIYSDDHRDDGALMTEILEKSKSDGDVLSSSFEGNLKTFADIWKATNRKDCTIYTAVHYVMNVGKALGGKDPAEWTEADFQSFMLSDVYCDWAPGTKQTARSFLKSYLEVLGRREMLLPNLYHFWKAKTIAGGGSNRY</sequence>
<gene>
    <name evidence="1" type="ORF">S01H4_08975</name>
</gene>
<proteinExistence type="predicted"/>
<evidence type="ECO:0000313" key="1">
    <source>
        <dbReference type="EMBL" id="GAG72664.1"/>
    </source>
</evidence>